<gene>
    <name evidence="1" type="ordered locus">STH2710</name>
</gene>
<reference evidence="1 2" key="1">
    <citation type="journal article" date="2004" name="Nucleic Acids Res.">
        <title>Genome sequence of Symbiobacterium thermophilum, an uncultivable bacterium that depends on microbial commensalism.</title>
        <authorList>
            <person name="Ueda K."/>
            <person name="Yamashita A."/>
            <person name="Ishikawa J."/>
            <person name="Shimada M."/>
            <person name="Watsuji T."/>
            <person name="Morimura K."/>
            <person name="Ikeda H."/>
            <person name="Hattori M."/>
            <person name="Beppu T."/>
        </authorList>
    </citation>
    <scope>NUCLEOTIDE SEQUENCE [LARGE SCALE GENOMIC DNA]</scope>
    <source>
        <strain evidence="2">T / IAM 14863</strain>
    </source>
</reference>
<dbReference type="EMBL" id="AP006840">
    <property type="protein sequence ID" value="BAD41695.1"/>
    <property type="molecule type" value="Genomic_DNA"/>
</dbReference>
<protein>
    <submittedName>
        <fullName evidence="1">Putative transposase</fullName>
    </submittedName>
</protein>
<accession>Q67KV1</accession>
<keyword evidence="2" id="KW-1185">Reference proteome</keyword>
<dbReference type="KEGG" id="sth:STH2710"/>
<evidence type="ECO:0000313" key="2">
    <source>
        <dbReference type="Proteomes" id="UP000000417"/>
    </source>
</evidence>
<evidence type="ECO:0000313" key="1">
    <source>
        <dbReference type="EMBL" id="BAD41695.1"/>
    </source>
</evidence>
<dbReference type="AlphaFoldDB" id="Q67KV1"/>
<name>Q67KV1_SYMTH</name>
<dbReference type="Proteomes" id="UP000000417">
    <property type="component" value="Chromosome"/>
</dbReference>
<proteinExistence type="predicted"/>
<dbReference type="HOGENOM" id="CLU_2144588_0_0_9"/>
<sequence length="112" mass="12499">MECHVRRDILRKGDALDNVVAESFYSTLQTELLNQSIWPTLASLRLSILEVFYIAADVTQRWATSHQQTLKRHGLSVKAAETASEPNCRVYEIETTLGVTELTHGARGSALV</sequence>
<organism evidence="1 2">
    <name type="scientific">Symbiobacterium thermophilum (strain DSM 24528 / JCM 14929 / IAM 14863 / T)</name>
    <dbReference type="NCBI Taxonomy" id="292459"/>
    <lineage>
        <taxon>Bacteria</taxon>
        <taxon>Bacillati</taxon>
        <taxon>Bacillota</taxon>
        <taxon>Clostridia</taxon>
        <taxon>Eubacteriales</taxon>
        <taxon>Symbiobacteriaceae</taxon>
        <taxon>Symbiobacterium</taxon>
    </lineage>
</organism>
<dbReference type="eggNOG" id="COG2801">
    <property type="taxonomic scope" value="Bacteria"/>
</dbReference>